<proteinExistence type="predicted"/>
<name>A0A011P7S0_ACCRE</name>
<evidence type="ECO:0000313" key="1">
    <source>
        <dbReference type="EMBL" id="EXI90988.1"/>
    </source>
</evidence>
<dbReference type="EMBL" id="JEMY01000003">
    <property type="protein sequence ID" value="EXI90988.1"/>
    <property type="molecule type" value="Genomic_DNA"/>
</dbReference>
<gene>
    <name evidence="1" type="ORF">AW11_00329</name>
</gene>
<dbReference type="AlphaFoldDB" id="A0A011P7S0"/>
<dbReference type="Pfam" id="PF11828">
    <property type="entry name" value="DUF3348"/>
    <property type="match status" value="1"/>
</dbReference>
<accession>A0A011P7S0</accession>
<dbReference type="PATRIC" id="fig|1454004.3.peg.340"/>
<evidence type="ECO:0000313" key="2">
    <source>
        <dbReference type="Proteomes" id="UP000022141"/>
    </source>
</evidence>
<reference evidence="1" key="1">
    <citation type="submission" date="2014-02" db="EMBL/GenBank/DDBJ databases">
        <title>Expanding our view of genomic diversity in Candidatus Accumulibacter clades.</title>
        <authorList>
            <person name="Skennerton C.T."/>
            <person name="Barr J.J."/>
            <person name="Slater F.R."/>
            <person name="Bond P.L."/>
            <person name="Tyson G.W."/>
        </authorList>
    </citation>
    <scope>NUCLEOTIDE SEQUENCE [LARGE SCALE GENOMIC DNA]</scope>
</reference>
<keyword evidence="2" id="KW-1185">Reference proteome</keyword>
<dbReference type="Proteomes" id="UP000022141">
    <property type="component" value="Unassembled WGS sequence"/>
</dbReference>
<dbReference type="InterPro" id="IPR021783">
    <property type="entry name" value="DUF3348"/>
</dbReference>
<evidence type="ECO:0008006" key="3">
    <source>
        <dbReference type="Google" id="ProtNLM"/>
    </source>
</evidence>
<organism evidence="1 2">
    <name type="scientific">Accumulibacter regalis</name>
    <dbReference type="NCBI Taxonomy" id="522306"/>
    <lineage>
        <taxon>Bacteria</taxon>
        <taxon>Pseudomonadati</taxon>
        <taxon>Pseudomonadota</taxon>
        <taxon>Betaproteobacteria</taxon>
        <taxon>Candidatus Accumulibacter</taxon>
    </lineage>
</organism>
<sequence>MMQAPPPTSLNGSGLIRAFSVFADSAGAQGASSPRYFAERLGNLIDLPASIALAAAHGNLATMTSEGGAGTGAAFSGASASEEFLGARTAMMQSIVDSFAPAASASRSSFPRVSAATVAKEAASYAHYRLFYLAQQKALSRRVDGLRASIRAALAAHSNRLAGLAALDETLDETLSAPAQRLFAEVPRLLGQRFELLYQRHRETTAGQAGEDDPLRWGAAGGWLEQFAAEMRAVLLAELDTRLQPLIGLLEALDEEVERN</sequence>
<dbReference type="STRING" id="1454004.AW11_00329"/>
<comment type="caution">
    <text evidence="1">The sequence shown here is derived from an EMBL/GenBank/DDBJ whole genome shotgun (WGS) entry which is preliminary data.</text>
</comment>
<dbReference type="eggNOG" id="ENOG5031BY6">
    <property type="taxonomic scope" value="Bacteria"/>
</dbReference>
<protein>
    <recommendedName>
        <fullName evidence="3">DUF3348 domain-containing protein</fullName>
    </recommendedName>
</protein>